<evidence type="ECO:0000256" key="2">
    <source>
        <dbReference type="SAM" id="SignalP"/>
    </source>
</evidence>
<keyword evidence="2" id="KW-0732">Signal</keyword>
<evidence type="ECO:0000256" key="1">
    <source>
        <dbReference type="SAM" id="MobiDB-lite"/>
    </source>
</evidence>
<sequence length="665" mass="70096">MISRPLLLTLAVFPLACGDSTAAATDTDTSSSSSSSTTTSDPPPTSTTTESATWSTDGPTTTGTPTTTDAVTSTTTTTTTTDPTATTVDPSTTTTTTSTSTTTTTTGDTDTDGPPPPDVVPDLVCPGDPDGHCDPVPDAVLLAGASVLSIVPGCFEAWTDLDADAEYEPPGEVFRDCGCDRLCPGDPGYVAADDGEDDGEFQASWLAGFHNGRPATGVRGEGLGLVGEGDGLWARALVLEQGNTKLAIVTLDLVGFFNNETMAIRDTLAQMGLEVDYVLLHALHNHEGPDTMGLWGPEQLVSGYDPAYRTQVRQAIVDAIVAADEAKVEVTQMVVGEVDTSTYHANGVGNVINDSRDPFVVDEMIGAVQLVDAEANTIASLVSFGNHPEALSDENTLMTSDFAHGLRRTLEQGSQWLQAPGKPGVGGPCLFLNAAVGGLMTPLGMAVKTPDGETYQSASFEKADAIGQLLGEMALDALANGDTIAAPQLDLQAHLFKLRVDNLNFQAMFQLGIFDRETFMEMDGLYISTEAALINLGPAQFLTVPGELFPELAIGGYDGSHIHAPTKPLVDPNNTNPPNLLEAPDGPYLKDKMHGTYRFIVGMGNDELGYILPEYDFVLGDPPWVSEAEGDHYEETNSIGVETFSKLDAAADVLLAWSKWVHGAP</sequence>
<accession>A0ABT5E4K4</accession>
<dbReference type="PROSITE" id="PS00092">
    <property type="entry name" value="N6_MTASE"/>
    <property type="match status" value="1"/>
</dbReference>
<reference evidence="3 4" key="1">
    <citation type="submission" date="2022-11" db="EMBL/GenBank/DDBJ databases">
        <title>Minimal conservation of predation-associated metabolite biosynthetic gene clusters underscores biosynthetic potential of Myxococcota including descriptions for ten novel species: Archangium lansinium sp. nov., Myxococcus landrumus sp. nov., Nannocystis bai.</title>
        <authorList>
            <person name="Ahearne A."/>
            <person name="Stevens C."/>
            <person name="Dowd S."/>
        </authorList>
    </citation>
    <scope>NUCLEOTIDE SEQUENCE [LARGE SCALE GENOMIC DNA]</scope>
    <source>
        <strain evidence="3 4">BB15-2</strain>
    </source>
</reference>
<dbReference type="RefSeq" id="WP_272088190.1">
    <property type="nucleotide sequence ID" value="NZ_JAQNDL010000002.1"/>
</dbReference>
<feature type="signal peptide" evidence="2">
    <location>
        <begin position="1"/>
        <end position="24"/>
    </location>
</feature>
<evidence type="ECO:0000313" key="3">
    <source>
        <dbReference type="EMBL" id="MDC0719687.1"/>
    </source>
</evidence>
<feature type="region of interest" description="Disordered" evidence="1">
    <location>
        <begin position="22"/>
        <end position="121"/>
    </location>
</feature>
<feature type="chain" id="PRO_5045371966" description="Neutral/alkaline non-lysosomal ceramidase N-terminal domain-containing protein" evidence="2">
    <location>
        <begin position="25"/>
        <end position="665"/>
    </location>
</feature>
<evidence type="ECO:0000313" key="4">
    <source>
        <dbReference type="Proteomes" id="UP001221686"/>
    </source>
</evidence>
<proteinExistence type="predicted"/>
<comment type="caution">
    <text evidence="3">The sequence shown here is derived from an EMBL/GenBank/DDBJ whole genome shotgun (WGS) entry which is preliminary data.</text>
</comment>
<keyword evidence="4" id="KW-1185">Reference proteome</keyword>
<gene>
    <name evidence="3" type="ORF">POL25_22480</name>
</gene>
<dbReference type="InterPro" id="IPR002052">
    <property type="entry name" value="DNA_methylase_N6_adenine_CS"/>
</dbReference>
<name>A0ABT5E4K4_9BACT</name>
<protein>
    <recommendedName>
        <fullName evidence="5">Neutral/alkaline non-lysosomal ceramidase N-terminal domain-containing protein</fullName>
    </recommendedName>
</protein>
<dbReference type="EMBL" id="JAQNDL010000002">
    <property type="protein sequence ID" value="MDC0719687.1"/>
    <property type="molecule type" value="Genomic_DNA"/>
</dbReference>
<feature type="compositionally biased region" description="Low complexity" evidence="1">
    <location>
        <begin position="22"/>
        <end position="108"/>
    </location>
</feature>
<organism evidence="3 4">
    <name type="scientific">Nannocystis bainbridge</name>
    <dbReference type="NCBI Taxonomy" id="2995303"/>
    <lineage>
        <taxon>Bacteria</taxon>
        <taxon>Pseudomonadati</taxon>
        <taxon>Myxococcota</taxon>
        <taxon>Polyangia</taxon>
        <taxon>Nannocystales</taxon>
        <taxon>Nannocystaceae</taxon>
        <taxon>Nannocystis</taxon>
    </lineage>
</organism>
<dbReference type="Proteomes" id="UP001221686">
    <property type="component" value="Unassembled WGS sequence"/>
</dbReference>
<evidence type="ECO:0008006" key="5">
    <source>
        <dbReference type="Google" id="ProtNLM"/>
    </source>
</evidence>